<accession>A0AAD6WPI9</accession>
<evidence type="ECO:0000313" key="12">
    <source>
        <dbReference type="EMBL" id="KAJ7020345.1"/>
    </source>
</evidence>
<dbReference type="InterPro" id="IPR001128">
    <property type="entry name" value="Cyt_P450"/>
</dbReference>
<dbReference type="GO" id="GO:0004497">
    <property type="term" value="F:monooxygenase activity"/>
    <property type="evidence" value="ECO:0007669"/>
    <property type="project" value="UniProtKB-KW"/>
</dbReference>
<dbReference type="InterPro" id="IPR050364">
    <property type="entry name" value="Cytochrome_P450_fung"/>
</dbReference>
<evidence type="ECO:0000256" key="11">
    <source>
        <dbReference type="SAM" id="SignalP"/>
    </source>
</evidence>
<organism evidence="12 13">
    <name type="scientific">Mycena alexandri</name>
    <dbReference type="NCBI Taxonomy" id="1745969"/>
    <lineage>
        <taxon>Eukaryota</taxon>
        <taxon>Fungi</taxon>
        <taxon>Dikarya</taxon>
        <taxon>Basidiomycota</taxon>
        <taxon>Agaricomycotina</taxon>
        <taxon>Agaricomycetes</taxon>
        <taxon>Agaricomycetidae</taxon>
        <taxon>Agaricales</taxon>
        <taxon>Marasmiineae</taxon>
        <taxon>Mycenaceae</taxon>
        <taxon>Mycena</taxon>
    </lineage>
</organism>
<comment type="pathway">
    <text evidence="2">Secondary metabolite biosynthesis.</text>
</comment>
<dbReference type="PANTHER" id="PTHR46300:SF7">
    <property type="entry name" value="P450, PUTATIVE (EUROFUNG)-RELATED"/>
    <property type="match status" value="1"/>
</dbReference>
<evidence type="ECO:0000256" key="1">
    <source>
        <dbReference type="ARBA" id="ARBA00001971"/>
    </source>
</evidence>
<keyword evidence="5 9" id="KW-0479">Metal-binding</keyword>
<gene>
    <name evidence="12" type="ORF">C8F04DRAFT_1318467</name>
</gene>
<dbReference type="EMBL" id="JARJCM010000267">
    <property type="protein sequence ID" value="KAJ7020345.1"/>
    <property type="molecule type" value="Genomic_DNA"/>
</dbReference>
<evidence type="ECO:0000256" key="6">
    <source>
        <dbReference type="ARBA" id="ARBA00023002"/>
    </source>
</evidence>
<comment type="similarity">
    <text evidence="3 10">Belongs to the cytochrome P450 family.</text>
</comment>
<protein>
    <submittedName>
        <fullName evidence="12">Cytochrome P450</fullName>
    </submittedName>
</protein>
<evidence type="ECO:0000313" key="13">
    <source>
        <dbReference type="Proteomes" id="UP001218188"/>
    </source>
</evidence>
<dbReference type="InterPro" id="IPR017972">
    <property type="entry name" value="Cyt_P450_CS"/>
</dbReference>
<comment type="caution">
    <text evidence="12">The sequence shown here is derived from an EMBL/GenBank/DDBJ whole genome shotgun (WGS) entry which is preliminary data.</text>
</comment>
<keyword evidence="8 10" id="KW-0503">Monooxygenase</keyword>
<feature type="binding site" description="axial binding residue" evidence="9">
    <location>
        <position position="445"/>
    </location>
    <ligand>
        <name>heme</name>
        <dbReference type="ChEBI" id="CHEBI:30413"/>
    </ligand>
    <ligandPart>
        <name>Fe</name>
        <dbReference type="ChEBI" id="CHEBI:18248"/>
    </ligandPart>
</feature>
<reference evidence="12" key="1">
    <citation type="submission" date="2023-03" db="EMBL/GenBank/DDBJ databases">
        <title>Massive genome expansion in bonnet fungi (Mycena s.s.) driven by repeated elements and novel gene families across ecological guilds.</title>
        <authorList>
            <consortium name="Lawrence Berkeley National Laboratory"/>
            <person name="Harder C.B."/>
            <person name="Miyauchi S."/>
            <person name="Viragh M."/>
            <person name="Kuo A."/>
            <person name="Thoen E."/>
            <person name="Andreopoulos B."/>
            <person name="Lu D."/>
            <person name="Skrede I."/>
            <person name="Drula E."/>
            <person name="Henrissat B."/>
            <person name="Morin E."/>
            <person name="Kohler A."/>
            <person name="Barry K."/>
            <person name="LaButti K."/>
            <person name="Morin E."/>
            <person name="Salamov A."/>
            <person name="Lipzen A."/>
            <person name="Mereny Z."/>
            <person name="Hegedus B."/>
            <person name="Baldrian P."/>
            <person name="Stursova M."/>
            <person name="Weitz H."/>
            <person name="Taylor A."/>
            <person name="Grigoriev I.V."/>
            <person name="Nagy L.G."/>
            <person name="Martin F."/>
            <person name="Kauserud H."/>
        </authorList>
    </citation>
    <scope>NUCLEOTIDE SEQUENCE</scope>
    <source>
        <strain evidence="12">CBHHK200</strain>
    </source>
</reference>
<evidence type="ECO:0000256" key="8">
    <source>
        <dbReference type="ARBA" id="ARBA00023033"/>
    </source>
</evidence>
<dbReference type="GO" id="GO:0020037">
    <property type="term" value="F:heme binding"/>
    <property type="evidence" value="ECO:0007669"/>
    <property type="project" value="InterPro"/>
</dbReference>
<dbReference type="Gene3D" id="1.10.630.10">
    <property type="entry name" value="Cytochrome P450"/>
    <property type="match status" value="1"/>
</dbReference>
<dbReference type="Proteomes" id="UP001218188">
    <property type="component" value="Unassembled WGS sequence"/>
</dbReference>
<keyword evidence="11" id="KW-0732">Signal</keyword>
<proteinExistence type="inferred from homology"/>
<evidence type="ECO:0000256" key="4">
    <source>
        <dbReference type="ARBA" id="ARBA00022617"/>
    </source>
</evidence>
<evidence type="ECO:0000256" key="3">
    <source>
        <dbReference type="ARBA" id="ARBA00010617"/>
    </source>
</evidence>
<keyword evidence="4 9" id="KW-0349">Heme</keyword>
<dbReference type="InterPro" id="IPR002401">
    <property type="entry name" value="Cyt_P450_E_grp-I"/>
</dbReference>
<evidence type="ECO:0000256" key="10">
    <source>
        <dbReference type="RuleBase" id="RU000461"/>
    </source>
</evidence>
<dbReference type="CDD" id="cd11065">
    <property type="entry name" value="CYP64-like"/>
    <property type="match status" value="1"/>
</dbReference>
<dbReference type="Pfam" id="PF00067">
    <property type="entry name" value="p450"/>
    <property type="match status" value="1"/>
</dbReference>
<evidence type="ECO:0000256" key="9">
    <source>
        <dbReference type="PIRSR" id="PIRSR602401-1"/>
    </source>
</evidence>
<feature type="signal peptide" evidence="11">
    <location>
        <begin position="1"/>
        <end position="24"/>
    </location>
</feature>
<evidence type="ECO:0000256" key="5">
    <source>
        <dbReference type="ARBA" id="ARBA00022723"/>
    </source>
</evidence>
<dbReference type="AlphaFoldDB" id="A0AAD6WPI9"/>
<feature type="chain" id="PRO_5042120538" evidence="11">
    <location>
        <begin position="25"/>
        <end position="518"/>
    </location>
</feature>
<dbReference type="PRINTS" id="PR00463">
    <property type="entry name" value="EP450I"/>
</dbReference>
<keyword evidence="13" id="KW-1185">Reference proteome</keyword>
<dbReference type="InterPro" id="IPR036396">
    <property type="entry name" value="Cyt_P450_sf"/>
</dbReference>
<dbReference type="SUPFAM" id="SSF48264">
    <property type="entry name" value="Cytochrome P450"/>
    <property type="match status" value="1"/>
</dbReference>
<sequence>MTFVAWILAVILVSFLILHRKLKAAVNPEPLPPGPAPLPILGNVRDLTAKELWLVAHKWAKQFGDVVYVHILGQGLVFLNSPEATMDLLERKGNIYADKPAFVMAGELCGCDNMVAFTRYGDVSKRQRRLINQAFGVQVIPSYHPLMQTEARSLIRRLVTDPTNYMADTRRYAGGLTLSVVYGYEASGHNDKFLSLGEECVDLLSNKIASGGGIWPVDVFPSLKHLPPWAPGSGFLRKAAQWKTRMEEFVNQPYNFVKASLETGNYVPSFCSMLLEDEERRSSPHFEFDLKHTANSMYSGSMDTTITMFSHFLLAMVLHPEVLATAQKEIDSVVGLDRLPTFCDRASLPFVDAVVSETYRWAVPVPLGMFICLPHRLMEDDVYRGMFIPKGSLVFGNIWAITRDETLFPNASAFIPERYLEKVDPALARKRDPRRYVFGFGRRRCPGGDLVESSVWILITSVLATLDISKAKDTSGNPVEPRVHYNNSVFRLPDRFECNIRARSESALRLLQQAQSAE</sequence>
<dbReference type="PANTHER" id="PTHR46300">
    <property type="entry name" value="P450, PUTATIVE (EUROFUNG)-RELATED-RELATED"/>
    <property type="match status" value="1"/>
</dbReference>
<comment type="cofactor">
    <cofactor evidence="1 9">
        <name>heme</name>
        <dbReference type="ChEBI" id="CHEBI:30413"/>
    </cofactor>
</comment>
<dbReference type="GO" id="GO:0016705">
    <property type="term" value="F:oxidoreductase activity, acting on paired donors, with incorporation or reduction of molecular oxygen"/>
    <property type="evidence" value="ECO:0007669"/>
    <property type="project" value="InterPro"/>
</dbReference>
<evidence type="ECO:0000256" key="2">
    <source>
        <dbReference type="ARBA" id="ARBA00005179"/>
    </source>
</evidence>
<name>A0AAD6WPI9_9AGAR</name>
<evidence type="ECO:0000256" key="7">
    <source>
        <dbReference type="ARBA" id="ARBA00023004"/>
    </source>
</evidence>
<dbReference type="GO" id="GO:0005506">
    <property type="term" value="F:iron ion binding"/>
    <property type="evidence" value="ECO:0007669"/>
    <property type="project" value="InterPro"/>
</dbReference>
<keyword evidence="6 10" id="KW-0560">Oxidoreductase</keyword>
<dbReference type="PROSITE" id="PS00086">
    <property type="entry name" value="CYTOCHROME_P450"/>
    <property type="match status" value="1"/>
</dbReference>
<keyword evidence="7 9" id="KW-0408">Iron</keyword>